<evidence type="ECO:0000256" key="2">
    <source>
        <dbReference type="ARBA" id="ARBA00023015"/>
    </source>
</evidence>
<dbReference type="GO" id="GO:0043565">
    <property type="term" value="F:sequence-specific DNA binding"/>
    <property type="evidence" value="ECO:0007669"/>
    <property type="project" value="TreeGrafter"/>
</dbReference>
<dbReference type="GO" id="GO:0008270">
    <property type="term" value="F:zinc ion binding"/>
    <property type="evidence" value="ECO:0007669"/>
    <property type="project" value="InterPro"/>
</dbReference>
<evidence type="ECO:0000256" key="6">
    <source>
        <dbReference type="SAM" id="MobiDB-lite"/>
    </source>
</evidence>
<dbReference type="PROSITE" id="PS50048">
    <property type="entry name" value="ZN2_CY6_FUNGAL_2"/>
    <property type="match status" value="1"/>
</dbReference>
<dbReference type="EMBL" id="MU856561">
    <property type="protein sequence ID" value="KAK3896535.1"/>
    <property type="molecule type" value="Genomic_DNA"/>
</dbReference>
<dbReference type="SUPFAM" id="SSF57701">
    <property type="entry name" value="Zn2/Cys6 DNA-binding domain"/>
    <property type="match status" value="1"/>
</dbReference>
<feature type="non-terminal residue" evidence="8">
    <location>
        <position position="146"/>
    </location>
</feature>
<accession>A0AAN6M8V2</accession>
<evidence type="ECO:0000313" key="8">
    <source>
        <dbReference type="EMBL" id="KAK3896535.1"/>
    </source>
</evidence>
<dbReference type="GO" id="GO:0005634">
    <property type="term" value="C:nucleus"/>
    <property type="evidence" value="ECO:0007669"/>
    <property type="project" value="UniProtKB-SubCell"/>
</dbReference>
<dbReference type="InterPro" id="IPR001138">
    <property type="entry name" value="Zn2Cys6_DnaBD"/>
</dbReference>
<dbReference type="Gene3D" id="4.10.240.10">
    <property type="entry name" value="Zn(2)-C6 fungal-type DNA-binding domain"/>
    <property type="match status" value="1"/>
</dbReference>
<keyword evidence="5" id="KW-0539">Nucleus</keyword>
<dbReference type="CDD" id="cd00067">
    <property type="entry name" value="GAL4"/>
    <property type="match status" value="1"/>
</dbReference>
<feature type="domain" description="Zn(2)-C6 fungal-type" evidence="7">
    <location>
        <begin position="39"/>
        <end position="68"/>
    </location>
</feature>
<dbReference type="SMART" id="SM00066">
    <property type="entry name" value="GAL4"/>
    <property type="match status" value="1"/>
</dbReference>
<proteinExistence type="predicted"/>
<dbReference type="AlphaFoldDB" id="A0AAN6M8V2"/>
<dbReference type="PROSITE" id="PS00463">
    <property type="entry name" value="ZN2_CY6_FUNGAL_1"/>
    <property type="match status" value="1"/>
</dbReference>
<evidence type="ECO:0000256" key="4">
    <source>
        <dbReference type="ARBA" id="ARBA00023163"/>
    </source>
</evidence>
<dbReference type="InterPro" id="IPR036864">
    <property type="entry name" value="Zn2-C6_fun-type_DNA-bd_sf"/>
</dbReference>
<feature type="compositionally biased region" description="Polar residues" evidence="6">
    <location>
        <begin position="1"/>
        <end position="22"/>
    </location>
</feature>
<dbReference type="Proteomes" id="UP001303889">
    <property type="component" value="Unassembled WGS sequence"/>
</dbReference>
<dbReference type="GO" id="GO:0045944">
    <property type="term" value="P:positive regulation of transcription by RNA polymerase II"/>
    <property type="evidence" value="ECO:0007669"/>
    <property type="project" value="TreeGrafter"/>
</dbReference>
<feature type="region of interest" description="Disordered" evidence="6">
    <location>
        <begin position="1"/>
        <end position="28"/>
    </location>
</feature>
<keyword evidence="4" id="KW-0804">Transcription</keyword>
<dbReference type="GO" id="GO:0000981">
    <property type="term" value="F:DNA-binding transcription factor activity, RNA polymerase II-specific"/>
    <property type="evidence" value="ECO:0007669"/>
    <property type="project" value="InterPro"/>
</dbReference>
<dbReference type="PANTHER" id="PTHR47540:SF2">
    <property type="entry name" value="ZN(II)2CYS6 TRANSCRIPTION FACTOR (EUROFUNG)"/>
    <property type="match status" value="1"/>
</dbReference>
<name>A0AAN6M8V2_9PEZI</name>
<sequence length="146" mass="16087">MSDHQQPTQTQKPSANSANSTHPCAPTIARAGRRKAAEACERCREKRIKCNGLLPCDQCTKKEFQCVFAFAPLVAPGAGNHEVLAEKLDLVLSRLERLEQRMSCQANSAVASSPRSAALRSRFLPPASQERGIAHLNQQTSCFEYY</sequence>
<organism evidence="8 9">
    <name type="scientific">Staphylotrichum tortipilum</name>
    <dbReference type="NCBI Taxonomy" id="2831512"/>
    <lineage>
        <taxon>Eukaryota</taxon>
        <taxon>Fungi</taxon>
        <taxon>Dikarya</taxon>
        <taxon>Ascomycota</taxon>
        <taxon>Pezizomycotina</taxon>
        <taxon>Sordariomycetes</taxon>
        <taxon>Sordariomycetidae</taxon>
        <taxon>Sordariales</taxon>
        <taxon>Chaetomiaceae</taxon>
        <taxon>Staphylotrichum</taxon>
    </lineage>
</organism>
<keyword evidence="9" id="KW-1185">Reference proteome</keyword>
<evidence type="ECO:0000259" key="7">
    <source>
        <dbReference type="PROSITE" id="PS50048"/>
    </source>
</evidence>
<gene>
    <name evidence="8" type="ORF">C8A05DRAFT_39927</name>
</gene>
<keyword evidence="3" id="KW-0238">DNA-binding</keyword>
<evidence type="ECO:0000256" key="3">
    <source>
        <dbReference type="ARBA" id="ARBA00023125"/>
    </source>
</evidence>
<evidence type="ECO:0000313" key="9">
    <source>
        <dbReference type="Proteomes" id="UP001303889"/>
    </source>
</evidence>
<evidence type="ECO:0000256" key="5">
    <source>
        <dbReference type="ARBA" id="ARBA00023242"/>
    </source>
</evidence>
<comment type="caution">
    <text evidence="8">The sequence shown here is derived from an EMBL/GenBank/DDBJ whole genome shotgun (WGS) entry which is preliminary data.</text>
</comment>
<reference evidence="8" key="1">
    <citation type="journal article" date="2023" name="Mol. Phylogenet. Evol.">
        <title>Genome-scale phylogeny and comparative genomics of the fungal order Sordariales.</title>
        <authorList>
            <person name="Hensen N."/>
            <person name="Bonometti L."/>
            <person name="Westerberg I."/>
            <person name="Brannstrom I.O."/>
            <person name="Guillou S."/>
            <person name="Cros-Aarteil S."/>
            <person name="Calhoun S."/>
            <person name="Haridas S."/>
            <person name="Kuo A."/>
            <person name="Mondo S."/>
            <person name="Pangilinan J."/>
            <person name="Riley R."/>
            <person name="LaButti K."/>
            <person name="Andreopoulos B."/>
            <person name="Lipzen A."/>
            <person name="Chen C."/>
            <person name="Yan M."/>
            <person name="Daum C."/>
            <person name="Ng V."/>
            <person name="Clum A."/>
            <person name="Steindorff A."/>
            <person name="Ohm R.A."/>
            <person name="Martin F."/>
            <person name="Silar P."/>
            <person name="Natvig D.O."/>
            <person name="Lalanne C."/>
            <person name="Gautier V."/>
            <person name="Ament-Velasquez S.L."/>
            <person name="Kruys A."/>
            <person name="Hutchinson M.I."/>
            <person name="Powell A.J."/>
            <person name="Barry K."/>
            <person name="Miller A.N."/>
            <person name="Grigoriev I.V."/>
            <person name="Debuchy R."/>
            <person name="Gladieux P."/>
            <person name="Hiltunen Thoren M."/>
            <person name="Johannesson H."/>
        </authorList>
    </citation>
    <scope>NUCLEOTIDE SEQUENCE</scope>
    <source>
        <strain evidence="8">CBS 103.79</strain>
    </source>
</reference>
<evidence type="ECO:0000256" key="1">
    <source>
        <dbReference type="ARBA" id="ARBA00004123"/>
    </source>
</evidence>
<dbReference type="PANTHER" id="PTHR47540">
    <property type="entry name" value="THIAMINE REPRESSIBLE GENES REGULATORY PROTEIN THI5"/>
    <property type="match status" value="1"/>
</dbReference>
<keyword evidence="2" id="KW-0805">Transcription regulation</keyword>
<reference evidence="8" key="2">
    <citation type="submission" date="2023-05" db="EMBL/GenBank/DDBJ databases">
        <authorList>
            <consortium name="Lawrence Berkeley National Laboratory"/>
            <person name="Steindorff A."/>
            <person name="Hensen N."/>
            <person name="Bonometti L."/>
            <person name="Westerberg I."/>
            <person name="Brannstrom I.O."/>
            <person name="Guillou S."/>
            <person name="Cros-Aarteil S."/>
            <person name="Calhoun S."/>
            <person name="Haridas S."/>
            <person name="Kuo A."/>
            <person name="Mondo S."/>
            <person name="Pangilinan J."/>
            <person name="Riley R."/>
            <person name="Labutti K."/>
            <person name="Andreopoulos B."/>
            <person name="Lipzen A."/>
            <person name="Chen C."/>
            <person name="Yanf M."/>
            <person name="Daum C."/>
            <person name="Ng V."/>
            <person name="Clum A."/>
            <person name="Ohm R."/>
            <person name="Martin F."/>
            <person name="Silar P."/>
            <person name="Natvig D."/>
            <person name="Lalanne C."/>
            <person name="Gautier V."/>
            <person name="Ament-Velasquez S.L."/>
            <person name="Kruys A."/>
            <person name="Hutchinson M.I."/>
            <person name="Powell A.J."/>
            <person name="Barry K."/>
            <person name="Miller A.N."/>
            <person name="Grigoriev I.V."/>
            <person name="Debuchy R."/>
            <person name="Gladieux P."/>
            <person name="Thoren M.H."/>
            <person name="Johannesson H."/>
        </authorList>
    </citation>
    <scope>NUCLEOTIDE SEQUENCE</scope>
    <source>
        <strain evidence="8">CBS 103.79</strain>
    </source>
</reference>
<dbReference type="InterPro" id="IPR051711">
    <property type="entry name" value="Stress_Response_Reg"/>
</dbReference>
<dbReference type="Pfam" id="PF00172">
    <property type="entry name" value="Zn_clus"/>
    <property type="match status" value="1"/>
</dbReference>
<protein>
    <recommendedName>
        <fullName evidence="7">Zn(2)-C6 fungal-type domain-containing protein</fullName>
    </recommendedName>
</protein>
<comment type="subcellular location">
    <subcellularLocation>
        <location evidence="1">Nucleus</location>
    </subcellularLocation>
</comment>